<dbReference type="Proteomes" id="UP000734854">
    <property type="component" value="Unassembled WGS sequence"/>
</dbReference>
<dbReference type="InterPro" id="IPR017930">
    <property type="entry name" value="Myb_dom"/>
</dbReference>
<dbReference type="InterPro" id="IPR036047">
    <property type="entry name" value="F-box-like_dom_sf"/>
</dbReference>
<comment type="subcellular location">
    <subcellularLocation>
        <location evidence="1">Nucleus</location>
    </subcellularLocation>
</comment>
<evidence type="ECO:0000256" key="2">
    <source>
        <dbReference type="ARBA" id="ARBA00022737"/>
    </source>
</evidence>
<protein>
    <submittedName>
        <fullName evidence="10">Uncharacterized protein</fullName>
    </submittedName>
</protein>
<dbReference type="SUPFAM" id="SSF46689">
    <property type="entry name" value="Homeodomain-like"/>
    <property type="match status" value="1"/>
</dbReference>
<dbReference type="SMART" id="SM00717">
    <property type="entry name" value="SANT"/>
    <property type="match status" value="2"/>
</dbReference>
<proteinExistence type="predicted"/>
<accession>A0A8J5M717</accession>
<dbReference type="Gene3D" id="1.20.1280.50">
    <property type="match status" value="1"/>
</dbReference>
<evidence type="ECO:0000256" key="5">
    <source>
        <dbReference type="ARBA" id="ARBA00023163"/>
    </source>
</evidence>
<dbReference type="InterPro" id="IPR001810">
    <property type="entry name" value="F-box_dom"/>
</dbReference>
<dbReference type="SUPFAM" id="SSF81383">
    <property type="entry name" value="F-box domain"/>
    <property type="match status" value="1"/>
</dbReference>
<dbReference type="Gene3D" id="1.10.10.60">
    <property type="entry name" value="Homeodomain-like"/>
    <property type="match status" value="2"/>
</dbReference>
<dbReference type="InterPro" id="IPR009057">
    <property type="entry name" value="Homeodomain-like_sf"/>
</dbReference>
<gene>
    <name evidence="10" type="ORF">ZIOFF_008758</name>
</gene>
<evidence type="ECO:0000259" key="8">
    <source>
        <dbReference type="PROSITE" id="PS50090"/>
    </source>
</evidence>
<keyword evidence="4" id="KW-0238">DNA-binding</keyword>
<dbReference type="GO" id="GO:0005634">
    <property type="term" value="C:nucleus"/>
    <property type="evidence" value="ECO:0007669"/>
    <property type="project" value="UniProtKB-SubCell"/>
</dbReference>
<keyword evidence="6" id="KW-0539">Nucleus</keyword>
<dbReference type="CDD" id="cd00167">
    <property type="entry name" value="SANT"/>
    <property type="match status" value="2"/>
</dbReference>
<reference evidence="10 11" key="1">
    <citation type="submission" date="2020-08" db="EMBL/GenBank/DDBJ databases">
        <title>Plant Genome Project.</title>
        <authorList>
            <person name="Zhang R.-G."/>
        </authorList>
    </citation>
    <scope>NUCLEOTIDE SEQUENCE [LARGE SCALE GENOMIC DNA]</scope>
    <source>
        <tissue evidence="10">Rhizome</tissue>
    </source>
</reference>
<feature type="domain" description="HTH myb-type" evidence="9">
    <location>
        <begin position="414"/>
        <end position="465"/>
    </location>
</feature>
<evidence type="ECO:0000313" key="11">
    <source>
        <dbReference type="Proteomes" id="UP000734854"/>
    </source>
</evidence>
<keyword evidence="3" id="KW-0805">Transcription regulation</keyword>
<dbReference type="InterPro" id="IPR001005">
    <property type="entry name" value="SANT/Myb"/>
</dbReference>
<evidence type="ECO:0000256" key="6">
    <source>
        <dbReference type="ARBA" id="ARBA00023242"/>
    </source>
</evidence>
<keyword evidence="5" id="KW-0804">Transcription</keyword>
<evidence type="ECO:0000259" key="9">
    <source>
        <dbReference type="PROSITE" id="PS51294"/>
    </source>
</evidence>
<dbReference type="Pfam" id="PF03478">
    <property type="entry name" value="Beta-prop_KIB1-4"/>
    <property type="match status" value="1"/>
</dbReference>
<evidence type="ECO:0000256" key="7">
    <source>
        <dbReference type="SAM" id="SignalP"/>
    </source>
</evidence>
<comment type="caution">
    <text evidence="10">The sequence shown here is derived from an EMBL/GenBank/DDBJ whole genome shotgun (WGS) entry which is preliminary data.</text>
</comment>
<dbReference type="FunFam" id="1.10.10.60:FF:000001">
    <property type="entry name" value="MYB-related transcription factor"/>
    <property type="match status" value="1"/>
</dbReference>
<feature type="signal peptide" evidence="7">
    <location>
        <begin position="1"/>
        <end position="24"/>
    </location>
</feature>
<dbReference type="Pfam" id="PF00646">
    <property type="entry name" value="F-box"/>
    <property type="match status" value="1"/>
</dbReference>
<dbReference type="AlphaFoldDB" id="A0A8J5M717"/>
<keyword evidence="11" id="KW-1185">Reference proteome</keyword>
<dbReference type="PROSITE" id="PS51294">
    <property type="entry name" value="HTH_MYB"/>
    <property type="match status" value="2"/>
</dbReference>
<dbReference type="Pfam" id="PF00249">
    <property type="entry name" value="Myb_DNA-binding"/>
    <property type="match status" value="2"/>
</dbReference>
<evidence type="ECO:0000256" key="3">
    <source>
        <dbReference type="ARBA" id="ARBA00023015"/>
    </source>
</evidence>
<feature type="domain" description="Myb-like" evidence="8">
    <location>
        <begin position="413"/>
        <end position="465"/>
    </location>
</feature>
<organism evidence="10 11">
    <name type="scientific">Zingiber officinale</name>
    <name type="common">Ginger</name>
    <name type="synonym">Amomum zingiber</name>
    <dbReference type="NCBI Taxonomy" id="94328"/>
    <lineage>
        <taxon>Eukaryota</taxon>
        <taxon>Viridiplantae</taxon>
        <taxon>Streptophyta</taxon>
        <taxon>Embryophyta</taxon>
        <taxon>Tracheophyta</taxon>
        <taxon>Spermatophyta</taxon>
        <taxon>Magnoliopsida</taxon>
        <taxon>Liliopsida</taxon>
        <taxon>Zingiberales</taxon>
        <taxon>Zingiberaceae</taxon>
        <taxon>Zingiber</taxon>
    </lineage>
</organism>
<dbReference type="EMBL" id="JACMSC010000002">
    <property type="protein sequence ID" value="KAG6534853.1"/>
    <property type="molecule type" value="Genomic_DNA"/>
</dbReference>
<keyword evidence="2" id="KW-0677">Repeat</keyword>
<sequence>MVGRGWSDLPLDLFFLVFSKLSLPQFLRSMAVCVSWSAAVCDLSTRGRCFKFRGQSPWLVLYHNPKVDPSAITFYALDERREYTIPVPDPPISDRIFLGSAHGWIITIDVRLRLQLLNPITGAQIDLPRLSRVFPSEHTHPIRDTAGCLIGFEMPIPVYDGQVRCGNNYIECLEQVHLKAILSADPSLGDGYTVALIQYPPGRIYFTRSGDEIWFDLNNPILIENMVFHQGKLYMSALSFPAVYVCDLAQIQHGEMPRFRVVDQCASSNVLLRYLFETPQGDLLSIWREKDTKTAKTISFKVRKVVIDDEEKPSKRLEKTMDMVEIINYLKGGRAVMDKQILQREEAKEDLGDLIIFLGGRKPLCLSACDFPHLTPNSIYFTDDNIFRDPEFEAYYRRMFEERNLQRRLGVFFPMEKKRRWTEAEDAVLFQYVKEHGERNWNAIAKATGLDRCGKSCRLRWLDHLKPNLRKGPITPEEEELIVQLQANMGNKWSKIAAHLPGRTDNEIKNFWNCLKKKKPPSMAKLQHYNYPCSQSQDNNIPLPAAYPCSQDYNIPLPAAYPCSQDYNIPLPAAYPCSQDYNIPLPAAYPCSQDYNIPLPAAYPCSQDYSIPLPAAYPCSQSQNYNIPLPEIVGGYLDHPGFDPSDLVFDLADLDLDMDFNMEGTMMTFLDSLPDDIE</sequence>
<evidence type="ECO:0000313" key="10">
    <source>
        <dbReference type="EMBL" id="KAG6534853.1"/>
    </source>
</evidence>
<dbReference type="PANTHER" id="PTHR44586:SF25">
    <property type="entry name" value="(WILD MALAYSIAN BANANA) HYPOTHETICAL PROTEIN"/>
    <property type="match status" value="1"/>
</dbReference>
<dbReference type="GO" id="GO:0003677">
    <property type="term" value="F:DNA binding"/>
    <property type="evidence" value="ECO:0007669"/>
    <property type="project" value="UniProtKB-KW"/>
</dbReference>
<dbReference type="PANTHER" id="PTHR44586">
    <property type="entry name" value="F-BOX DOMAIN CONTAINING PROTEIN, EXPRESSED"/>
    <property type="match status" value="1"/>
</dbReference>
<feature type="domain" description="Myb-like" evidence="8">
    <location>
        <begin position="466"/>
        <end position="516"/>
    </location>
</feature>
<evidence type="ECO:0000256" key="1">
    <source>
        <dbReference type="ARBA" id="ARBA00004123"/>
    </source>
</evidence>
<dbReference type="InterPro" id="IPR005174">
    <property type="entry name" value="KIB1-4_b-propeller"/>
</dbReference>
<name>A0A8J5M717_ZINOF</name>
<feature type="domain" description="HTH myb-type" evidence="9">
    <location>
        <begin position="466"/>
        <end position="520"/>
    </location>
</feature>
<evidence type="ECO:0000256" key="4">
    <source>
        <dbReference type="ARBA" id="ARBA00023125"/>
    </source>
</evidence>
<feature type="chain" id="PRO_5035147989" evidence="7">
    <location>
        <begin position="25"/>
        <end position="678"/>
    </location>
</feature>
<keyword evidence="7" id="KW-0732">Signal</keyword>
<dbReference type="PROSITE" id="PS50090">
    <property type="entry name" value="MYB_LIKE"/>
    <property type="match status" value="2"/>
</dbReference>